<protein>
    <submittedName>
        <fullName evidence="1">Uncharacterized protein</fullName>
    </submittedName>
</protein>
<evidence type="ECO:0000313" key="1">
    <source>
        <dbReference type="EMBL" id="MBK4723413.1"/>
    </source>
</evidence>
<dbReference type="RefSeq" id="WP_200487760.1">
    <property type="nucleotide sequence ID" value="NZ_JAEPIV010000055.1"/>
</dbReference>
<dbReference type="EMBL" id="JAEPIV010000055">
    <property type="protein sequence ID" value="MBK4723413.1"/>
    <property type="molecule type" value="Genomic_DNA"/>
</dbReference>
<evidence type="ECO:0000313" key="2">
    <source>
        <dbReference type="Proteomes" id="UP000654452"/>
    </source>
</evidence>
<proteinExistence type="predicted"/>
<sequence length="91" mass="9940">MIPEEPSFRVEARIIRRGPDGSLVVYEVKLVRPFKRVYEAEVETIDDATAEAVVSTILRQVVAELGPQLLVAARGAQGRPLPGAEGTRTVQ</sequence>
<reference evidence="1 2" key="1">
    <citation type="submission" date="2021-01" db="EMBL/GenBank/DDBJ databases">
        <title>Azospirillum sp. YIM DDC1 draft genome.</title>
        <authorList>
            <person name="Wang Y.-X."/>
        </authorList>
    </citation>
    <scope>NUCLEOTIDE SEQUENCE [LARGE SCALE GENOMIC DNA]</scope>
    <source>
        <strain evidence="1 2">YIM DDC1</strain>
    </source>
</reference>
<comment type="caution">
    <text evidence="1">The sequence shown here is derived from an EMBL/GenBank/DDBJ whole genome shotgun (WGS) entry which is preliminary data.</text>
</comment>
<dbReference type="Proteomes" id="UP000654452">
    <property type="component" value="Unassembled WGS sequence"/>
</dbReference>
<gene>
    <name evidence="1" type="ORF">JJL56_31675</name>
</gene>
<name>A0ABS1I9L7_9PROT</name>
<organism evidence="1 2">
    <name type="scientific">Azospirillum aestuarii</name>
    <dbReference type="NCBI Taxonomy" id="2802052"/>
    <lineage>
        <taxon>Bacteria</taxon>
        <taxon>Pseudomonadati</taxon>
        <taxon>Pseudomonadota</taxon>
        <taxon>Alphaproteobacteria</taxon>
        <taxon>Rhodospirillales</taxon>
        <taxon>Azospirillaceae</taxon>
        <taxon>Azospirillum</taxon>
    </lineage>
</organism>
<accession>A0ABS1I9L7</accession>
<keyword evidence="2" id="KW-1185">Reference proteome</keyword>